<dbReference type="EMBL" id="BQKB01000079">
    <property type="protein sequence ID" value="GJM54239.1"/>
    <property type="molecule type" value="Genomic_DNA"/>
</dbReference>
<evidence type="ECO:0000313" key="3">
    <source>
        <dbReference type="Proteomes" id="UP001207736"/>
    </source>
</evidence>
<dbReference type="EMBL" id="BQKA01000075">
    <property type="protein sequence ID" value="GJM51609.1"/>
    <property type="molecule type" value="Genomic_DNA"/>
</dbReference>
<organism evidence="1 3">
    <name type="scientific">Capnocytophaga catalasegens</name>
    <dbReference type="NCBI Taxonomy" id="1004260"/>
    <lineage>
        <taxon>Bacteria</taxon>
        <taxon>Pseudomonadati</taxon>
        <taxon>Bacteroidota</taxon>
        <taxon>Flavobacteriia</taxon>
        <taxon>Flavobacteriales</taxon>
        <taxon>Flavobacteriaceae</taxon>
        <taxon>Capnocytophaga</taxon>
    </lineage>
</organism>
<sequence>MNKLPQKGEFKYDKEPKVIEMYWSYGEENTILSNISKHYTDMDLIVNTRNYEVGESITITIKAEDNEPIAEGLNEITLTGIVNENNQVVFEHPLKEYSLCITNNIIKDKIEEENKIYKTYQGKNYTKEEWDVFEEQLYKEYLERKKKKFFKF</sequence>
<reference evidence="1 4" key="1">
    <citation type="submission" date="2021-11" db="EMBL/GenBank/DDBJ databases">
        <title>Draft genome sequence of Capnocytophaga sp. strain KC07075 isolated from cat oral cavity.</title>
        <authorList>
            <person name="Suzuki M."/>
            <person name="Imaoka K."/>
            <person name="Kimura M."/>
            <person name="Morikawa S."/>
            <person name="Maeda K."/>
        </authorList>
    </citation>
    <scope>NUCLEOTIDE SEQUENCE</scope>
    <source>
        <strain evidence="1">KC07075</strain>
        <strain evidence="2 4">KC07079</strain>
    </source>
</reference>
<protein>
    <submittedName>
        <fullName evidence="1">Uncharacterized protein</fullName>
    </submittedName>
</protein>
<evidence type="ECO:0000313" key="2">
    <source>
        <dbReference type="EMBL" id="GJM54239.1"/>
    </source>
</evidence>
<dbReference type="AlphaFoldDB" id="A0AAV5AY88"/>
<accession>A0AAV5AY88</accession>
<proteinExistence type="predicted"/>
<gene>
    <name evidence="1" type="ORF">RCZ15_25820</name>
    <name evidence="2" type="ORF">RCZ16_25550</name>
</gene>
<dbReference type="Proteomes" id="UP001208692">
    <property type="component" value="Unassembled WGS sequence"/>
</dbReference>
<evidence type="ECO:0000313" key="1">
    <source>
        <dbReference type="EMBL" id="GJM51609.1"/>
    </source>
</evidence>
<dbReference type="Proteomes" id="UP001207736">
    <property type="component" value="Unassembled WGS sequence"/>
</dbReference>
<evidence type="ECO:0000313" key="4">
    <source>
        <dbReference type="Proteomes" id="UP001208692"/>
    </source>
</evidence>
<comment type="caution">
    <text evidence="1">The sequence shown here is derived from an EMBL/GenBank/DDBJ whole genome shotgun (WGS) entry which is preliminary data.</text>
</comment>
<keyword evidence="4" id="KW-1185">Reference proteome</keyword>
<name>A0AAV5AY88_9FLAO</name>
<dbReference type="RefSeq" id="WP_264847772.1">
    <property type="nucleotide sequence ID" value="NZ_BPMA01000075.1"/>
</dbReference>